<protein>
    <submittedName>
        <fullName evidence="2">Uncharacterized protein</fullName>
    </submittedName>
</protein>
<keyword evidence="3" id="KW-1185">Reference proteome</keyword>
<gene>
    <name evidence="2" type="ORF">VPNG_01640</name>
</gene>
<feature type="region of interest" description="Disordered" evidence="1">
    <location>
        <begin position="1"/>
        <end position="44"/>
    </location>
</feature>
<dbReference type="AlphaFoldDB" id="A0A423XKB3"/>
<proteinExistence type="predicted"/>
<comment type="caution">
    <text evidence="2">The sequence shown here is derived from an EMBL/GenBank/DDBJ whole genome shotgun (WGS) entry which is preliminary data.</text>
</comment>
<sequence length="212" mass="22927">MSNTSKKRLTKQPKQTTIDPILSQRPAPLDEHSTPADIHRPSLWEGNTAGRDCTQINGVSIIGATGSQLEDAPLINMEDYRWQGNTKQAGPGTDQWNALVLDTDKLIIPRTKGGEWIQNEVLDTTSSAGGSQAAGGTYQRNGVVWMNTKKANSSVPVESTGGSQAAGGTYQRNEVVWTNTKKANPTVLVESASGLSRKRQRKREEDGPGDLE</sequence>
<feature type="region of interest" description="Disordered" evidence="1">
    <location>
        <begin position="177"/>
        <end position="212"/>
    </location>
</feature>
<dbReference type="Proteomes" id="UP000285146">
    <property type="component" value="Unassembled WGS sequence"/>
</dbReference>
<reference evidence="2 3" key="1">
    <citation type="submission" date="2015-09" db="EMBL/GenBank/DDBJ databases">
        <title>Host preference determinants of Valsa canker pathogens revealed by comparative genomics.</title>
        <authorList>
            <person name="Yin Z."/>
            <person name="Huang L."/>
        </authorList>
    </citation>
    <scope>NUCLEOTIDE SEQUENCE [LARGE SCALE GENOMIC DNA]</scope>
    <source>
        <strain evidence="2 3">SXYLt</strain>
    </source>
</reference>
<name>A0A423XKB3_9PEZI</name>
<evidence type="ECO:0000256" key="1">
    <source>
        <dbReference type="SAM" id="MobiDB-lite"/>
    </source>
</evidence>
<feature type="compositionally biased region" description="Basic residues" evidence="1">
    <location>
        <begin position="1"/>
        <end position="11"/>
    </location>
</feature>
<feature type="compositionally biased region" description="Basic and acidic residues" evidence="1">
    <location>
        <begin position="28"/>
        <end position="42"/>
    </location>
</feature>
<organism evidence="2 3">
    <name type="scientific">Cytospora leucostoma</name>
    <dbReference type="NCBI Taxonomy" id="1230097"/>
    <lineage>
        <taxon>Eukaryota</taxon>
        <taxon>Fungi</taxon>
        <taxon>Dikarya</taxon>
        <taxon>Ascomycota</taxon>
        <taxon>Pezizomycotina</taxon>
        <taxon>Sordariomycetes</taxon>
        <taxon>Sordariomycetidae</taxon>
        <taxon>Diaporthales</taxon>
        <taxon>Cytosporaceae</taxon>
        <taxon>Cytospora</taxon>
    </lineage>
</organism>
<evidence type="ECO:0000313" key="3">
    <source>
        <dbReference type="Proteomes" id="UP000285146"/>
    </source>
</evidence>
<dbReference type="EMBL" id="LKEB01000004">
    <property type="protein sequence ID" value="ROW16721.1"/>
    <property type="molecule type" value="Genomic_DNA"/>
</dbReference>
<accession>A0A423XKB3</accession>
<dbReference type="InParanoid" id="A0A423XKB3"/>
<evidence type="ECO:0000313" key="2">
    <source>
        <dbReference type="EMBL" id="ROW16721.1"/>
    </source>
</evidence>